<evidence type="ECO:0000313" key="1">
    <source>
        <dbReference type="EMBL" id="MST88976.1"/>
    </source>
</evidence>
<dbReference type="AlphaFoldDB" id="A0A844FTS7"/>
<comment type="caution">
    <text evidence="1">The sequence shown here is derived from an EMBL/GenBank/DDBJ whole genome shotgun (WGS) entry which is preliminary data.</text>
</comment>
<protein>
    <submittedName>
        <fullName evidence="1">FeoB-associated Cys-rich membrane protein</fullName>
    </submittedName>
</protein>
<evidence type="ECO:0000313" key="2">
    <source>
        <dbReference type="Proteomes" id="UP000442619"/>
    </source>
</evidence>
<keyword evidence="2" id="KW-1185">Reference proteome</keyword>
<dbReference type="Pfam" id="PF12669">
    <property type="entry name" value="FeoB_associated"/>
    <property type="match status" value="1"/>
</dbReference>
<name>A0A844FTS7_9FIRM</name>
<dbReference type="EMBL" id="VUNM01000008">
    <property type="protein sequence ID" value="MST88976.1"/>
    <property type="molecule type" value="Genomic_DNA"/>
</dbReference>
<proteinExistence type="predicted"/>
<dbReference type="RefSeq" id="WP_154515155.1">
    <property type="nucleotide sequence ID" value="NZ_JAQXUV010000014.1"/>
</dbReference>
<accession>A0A844FTS7</accession>
<reference evidence="1 2" key="1">
    <citation type="submission" date="2019-08" db="EMBL/GenBank/DDBJ databases">
        <title>In-depth cultivation of the pig gut microbiome towards novel bacterial diversity and tailored functional studies.</title>
        <authorList>
            <person name="Wylensek D."/>
            <person name="Hitch T.C.A."/>
            <person name="Clavel T."/>
        </authorList>
    </citation>
    <scope>NUCLEOTIDE SEQUENCE [LARGE SCALE GENOMIC DNA]</scope>
    <source>
        <strain evidence="1 2">CA-Schmier-601-WT-3</strain>
    </source>
</reference>
<sequence>MWTFIILGIIIAYSLWVIVRQVMGKKNGASSCGASCSGCASSAMCNKDLYKEFKKDHPIKSTNP</sequence>
<gene>
    <name evidence="1" type="ORF">FYJ79_05195</name>
</gene>
<organism evidence="1 2">
    <name type="scientific">Sharpea porci</name>
    <dbReference type="NCBI Taxonomy" id="2652286"/>
    <lineage>
        <taxon>Bacteria</taxon>
        <taxon>Bacillati</taxon>
        <taxon>Bacillota</taxon>
        <taxon>Erysipelotrichia</taxon>
        <taxon>Erysipelotrichales</taxon>
        <taxon>Coprobacillaceae</taxon>
        <taxon>Sharpea</taxon>
    </lineage>
</organism>
<dbReference type="Proteomes" id="UP000442619">
    <property type="component" value="Unassembled WGS sequence"/>
</dbReference>